<dbReference type="KEGG" id="cag:Cagg_0578"/>
<feature type="transmembrane region" description="Helical" evidence="1">
    <location>
        <begin position="137"/>
        <end position="155"/>
    </location>
</feature>
<accession>B8G4B1</accession>
<dbReference type="RefSeq" id="WP_012615883.1">
    <property type="nucleotide sequence ID" value="NC_011831.1"/>
</dbReference>
<feature type="transmembrane region" description="Helical" evidence="1">
    <location>
        <begin position="76"/>
        <end position="101"/>
    </location>
</feature>
<feature type="transmembrane region" description="Helical" evidence="1">
    <location>
        <begin position="42"/>
        <end position="64"/>
    </location>
</feature>
<keyword evidence="1" id="KW-1133">Transmembrane helix</keyword>
<evidence type="ECO:0000313" key="2">
    <source>
        <dbReference type="EMBL" id="ACL23517.1"/>
    </source>
</evidence>
<keyword evidence="3" id="KW-1185">Reference proteome</keyword>
<keyword evidence="1" id="KW-0472">Membrane</keyword>
<dbReference type="OrthoDB" id="147958at2"/>
<keyword evidence="1" id="KW-0812">Transmembrane</keyword>
<dbReference type="Proteomes" id="UP000002508">
    <property type="component" value="Chromosome"/>
</dbReference>
<reference evidence="2" key="1">
    <citation type="submission" date="2008-12" db="EMBL/GenBank/DDBJ databases">
        <title>Complete sequence of Chloroflexus aggregans DSM 9485.</title>
        <authorList>
            <consortium name="US DOE Joint Genome Institute"/>
            <person name="Lucas S."/>
            <person name="Copeland A."/>
            <person name="Lapidus A."/>
            <person name="Glavina del Rio T."/>
            <person name="Dalin E."/>
            <person name="Tice H."/>
            <person name="Pitluck S."/>
            <person name="Foster B."/>
            <person name="Larimer F."/>
            <person name="Land M."/>
            <person name="Hauser L."/>
            <person name="Kyrpides N."/>
            <person name="Mikhailova N."/>
            <person name="Bryant D."/>
            <person name="Richardson P."/>
        </authorList>
    </citation>
    <scope>NUCLEOTIDE SEQUENCE</scope>
    <source>
        <strain evidence="2">DSM 9485</strain>
    </source>
</reference>
<dbReference type="STRING" id="326427.Cagg_0578"/>
<sequence>MDTSPLYVRHINLTTLYRLVSGSIVLVSIAGFALIQRQSVRAFSVIYIDGLSCFTLLIAGLLMLRLPGQWRRIGQLVALGLAMISGHLVGIAIGLLGVAVLSERWPNRIAGAAMAAGYGLIGFRATSWHLSMSGDGLNSISFLLLLAGVVMMVGALDLPAAPVPPPVDPLATVTGLVALLRLFSVGPWNLGWQLATFVVGGTLGVSAAWYALTSSDPFAAEEWITRSLSGLAIIAIGCASSAGVAATGVLLGHLTVRRLTQPAAGTSRWAGWLLTGAVPGTLGFVALWSASAAVMAAGVAALAVVVWATALLLMVAGGRQIRTTRRWASTVGAGVSLSLGIAAPALSRWLIRPISDQLQGGLTPYGAIEPWGWAGMLALDAGSRIAATAPGVVLLLLMGLIGALAWLISRWCERV</sequence>
<organism evidence="2 3">
    <name type="scientific">Chloroflexus aggregans (strain MD-66 / DSM 9485)</name>
    <dbReference type="NCBI Taxonomy" id="326427"/>
    <lineage>
        <taxon>Bacteria</taxon>
        <taxon>Bacillati</taxon>
        <taxon>Chloroflexota</taxon>
        <taxon>Chloroflexia</taxon>
        <taxon>Chloroflexales</taxon>
        <taxon>Chloroflexineae</taxon>
        <taxon>Chloroflexaceae</taxon>
        <taxon>Chloroflexus</taxon>
    </lineage>
</organism>
<feature type="transmembrane region" description="Helical" evidence="1">
    <location>
        <begin position="190"/>
        <end position="212"/>
    </location>
</feature>
<feature type="transmembrane region" description="Helical" evidence="1">
    <location>
        <begin position="385"/>
        <end position="408"/>
    </location>
</feature>
<protein>
    <submittedName>
        <fullName evidence="2">Uncharacterized protein</fullName>
    </submittedName>
</protein>
<gene>
    <name evidence="2" type="ordered locus">Cagg_0578</name>
</gene>
<feature type="transmembrane region" description="Helical" evidence="1">
    <location>
        <begin position="16"/>
        <end position="36"/>
    </location>
</feature>
<feature type="transmembrane region" description="Helical" evidence="1">
    <location>
        <begin position="232"/>
        <end position="256"/>
    </location>
</feature>
<feature type="transmembrane region" description="Helical" evidence="1">
    <location>
        <begin position="327"/>
        <end position="351"/>
    </location>
</feature>
<name>B8G4B1_CHLAD</name>
<dbReference type="AlphaFoldDB" id="B8G4B1"/>
<dbReference type="HOGENOM" id="CLU_665143_0_0_0"/>
<feature type="transmembrane region" description="Helical" evidence="1">
    <location>
        <begin position="268"/>
        <end position="288"/>
    </location>
</feature>
<dbReference type="eggNOG" id="ENOG50346WQ">
    <property type="taxonomic scope" value="Bacteria"/>
</dbReference>
<evidence type="ECO:0000313" key="3">
    <source>
        <dbReference type="Proteomes" id="UP000002508"/>
    </source>
</evidence>
<feature type="transmembrane region" description="Helical" evidence="1">
    <location>
        <begin position="107"/>
        <end position="125"/>
    </location>
</feature>
<feature type="transmembrane region" description="Helical" evidence="1">
    <location>
        <begin position="294"/>
        <end position="315"/>
    </location>
</feature>
<feature type="transmembrane region" description="Helical" evidence="1">
    <location>
        <begin position="167"/>
        <end position="183"/>
    </location>
</feature>
<dbReference type="EMBL" id="CP001337">
    <property type="protein sequence ID" value="ACL23517.1"/>
    <property type="molecule type" value="Genomic_DNA"/>
</dbReference>
<proteinExistence type="predicted"/>
<evidence type="ECO:0000256" key="1">
    <source>
        <dbReference type="SAM" id="Phobius"/>
    </source>
</evidence>